<name>A0ABS6GPA5_9BACI</name>
<dbReference type="PANTHER" id="PTHR21599">
    <property type="entry name" value="GLYCERATE KINASE"/>
    <property type="match status" value="1"/>
</dbReference>
<sequence length="379" mass="40430">MKIVLAPDSFKGSLSSSEVTQVMERAIKDVDATHTVVSKPMADGGEGTIEAMLISRKGRKVNVRCTGPLGEPVESSYVLFNSNEAVIELAEIAGLTLVPTSKRNPDHTTTYGLGEVILDAIDRGAKSIMIGLGGSATNDGGLGMLMALGMKAWDKDGQSLNGYGSDLHRVHSIHFEDIDERLKDIEIKVACDVTNPLCGERGASVVFGPQKGATDQQVEKYDQSLHQYAELIENNLSQSYQNISGSGAAGGLGFALLAIGGQLDSGAKLIAETIHLEKEIQEADLVITGEGQSDEQTLYGKAPGYVASLANKHHVPVVLLSGSLSGDQKSLNDAFTSCFSIVNRPLSLEESMNEVKTLLYEQTKQIIKLVGAFSARYSK</sequence>
<keyword evidence="1" id="KW-0808">Transferase</keyword>
<evidence type="ECO:0000313" key="3">
    <source>
        <dbReference type="Proteomes" id="UP000812672"/>
    </source>
</evidence>
<dbReference type="PANTHER" id="PTHR21599:SF0">
    <property type="entry name" value="GLYCERATE KINASE"/>
    <property type="match status" value="1"/>
</dbReference>
<evidence type="ECO:0000313" key="2">
    <source>
        <dbReference type="EMBL" id="MBU6080956.1"/>
    </source>
</evidence>
<dbReference type="Proteomes" id="UP000812672">
    <property type="component" value="Unassembled WGS sequence"/>
</dbReference>
<organism evidence="2 3">
    <name type="scientific">Allobacillus halotolerans</name>
    <dbReference type="NCBI Taxonomy" id="570278"/>
    <lineage>
        <taxon>Bacteria</taxon>
        <taxon>Bacillati</taxon>
        <taxon>Bacillota</taxon>
        <taxon>Bacilli</taxon>
        <taxon>Bacillales</taxon>
        <taxon>Bacillaceae</taxon>
        <taxon>Allobacillus</taxon>
    </lineage>
</organism>
<keyword evidence="3" id="KW-1185">Reference proteome</keyword>
<keyword evidence="1 2" id="KW-0418">Kinase</keyword>
<dbReference type="RefSeq" id="WP_216687302.1">
    <property type="nucleotide sequence ID" value="NZ_CAUPKR010000009.1"/>
</dbReference>
<comment type="caution">
    <text evidence="2">The sequence shown here is derived from an EMBL/GenBank/DDBJ whole genome shotgun (WGS) entry which is preliminary data.</text>
</comment>
<proteinExistence type="inferred from homology"/>
<protein>
    <submittedName>
        <fullName evidence="2">Glycerate kinase</fullName>
    </submittedName>
</protein>
<evidence type="ECO:0000256" key="1">
    <source>
        <dbReference type="PIRNR" id="PIRNR006078"/>
    </source>
</evidence>
<dbReference type="GO" id="GO:0016301">
    <property type="term" value="F:kinase activity"/>
    <property type="evidence" value="ECO:0007669"/>
    <property type="project" value="UniProtKB-KW"/>
</dbReference>
<dbReference type="NCBIfam" id="TIGR00045">
    <property type="entry name" value="glycerate kinase"/>
    <property type="match status" value="1"/>
</dbReference>
<gene>
    <name evidence="2" type="ORF">KQ486_07980</name>
</gene>
<dbReference type="InterPro" id="IPR004381">
    <property type="entry name" value="Glycerate_kinase"/>
</dbReference>
<accession>A0ABS6GPA5</accession>
<dbReference type="PIRSF" id="PIRSF006078">
    <property type="entry name" value="GlxK"/>
    <property type="match status" value="1"/>
</dbReference>
<comment type="similarity">
    <text evidence="1">Belongs to the glycerate kinase type-1 family.</text>
</comment>
<dbReference type="Pfam" id="PF02595">
    <property type="entry name" value="Gly_kinase"/>
    <property type="match status" value="1"/>
</dbReference>
<reference evidence="2 3" key="1">
    <citation type="journal article" date="2011" name="Int. J. Syst. Evol. Microbiol.">
        <title>Allobacillus halotolerans gen. nov., sp. nov. isolated from shrimp paste.</title>
        <authorList>
            <person name="Sheu S.Y."/>
            <person name="Arun A.B."/>
            <person name="Jiang S.R."/>
            <person name="Young C.C."/>
            <person name="Chen W.M."/>
        </authorList>
    </citation>
    <scope>NUCLEOTIDE SEQUENCE [LARGE SCALE GENOMIC DNA]</scope>
    <source>
        <strain evidence="2 3">LMG 24826</strain>
    </source>
</reference>
<dbReference type="EMBL" id="JAHLZF010000010">
    <property type="protein sequence ID" value="MBU6080956.1"/>
    <property type="molecule type" value="Genomic_DNA"/>
</dbReference>